<protein>
    <submittedName>
        <fullName evidence="1">Uncharacterized protein</fullName>
    </submittedName>
</protein>
<dbReference type="AlphaFoldDB" id="A0A2L1ULC0"/>
<sequence length="61" mass="7284">MFWHNRMWREILPLRGTLPTGFEPCGLEPSVSKISERAISPFKIIDYKISWILNDEWHARL</sequence>
<accession>A0A2L1ULC0</accession>
<dbReference type="OrthoDB" id="9937492at2"/>
<gene>
    <name evidence="1" type="ORF">BV494_01735</name>
</gene>
<reference evidence="2" key="1">
    <citation type="submission" date="2017-01" db="EMBL/GenBank/DDBJ databases">
        <title>Genome sequence of Rouxiella sp. ERMR1:05.</title>
        <authorList>
            <person name="Kumar R."/>
            <person name="Singh D."/>
            <person name="Kumar S."/>
        </authorList>
    </citation>
    <scope>NUCLEOTIDE SEQUENCE [LARGE SCALE GENOMIC DNA]</scope>
    <source>
        <strain evidence="2">ERMR1:05</strain>
    </source>
</reference>
<organism evidence="1 2">
    <name type="scientific">Rahnella sikkimica</name>
    <dbReference type="NCBI Taxonomy" id="1805933"/>
    <lineage>
        <taxon>Bacteria</taxon>
        <taxon>Pseudomonadati</taxon>
        <taxon>Pseudomonadota</taxon>
        <taxon>Gammaproteobacteria</taxon>
        <taxon>Enterobacterales</taxon>
        <taxon>Yersiniaceae</taxon>
        <taxon>Rahnella</taxon>
    </lineage>
</organism>
<keyword evidence="2" id="KW-1185">Reference proteome</keyword>
<name>A0A2L1ULC0_9GAMM</name>
<dbReference type="EMBL" id="CP019062">
    <property type="protein sequence ID" value="AVF33722.1"/>
    <property type="molecule type" value="Genomic_DNA"/>
</dbReference>
<evidence type="ECO:0000313" key="1">
    <source>
        <dbReference type="EMBL" id="AVF33722.1"/>
    </source>
</evidence>
<dbReference type="Proteomes" id="UP000239197">
    <property type="component" value="Chromosome"/>
</dbReference>
<evidence type="ECO:0000313" key="2">
    <source>
        <dbReference type="Proteomes" id="UP000239197"/>
    </source>
</evidence>
<dbReference type="KEGG" id="rox:BV494_01735"/>
<proteinExistence type="predicted"/>